<dbReference type="PANTHER" id="PTHR10870:SF0">
    <property type="entry name" value="CELL CYCLE CHECKPOINT PROTEIN RAD1"/>
    <property type="match status" value="1"/>
</dbReference>
<comment type="caution">
    <text evidence="6">The sequence shown here is derived from an EMBL/GenBank/DDBJ whole genome shotgun (WGS) entry which is preliminary data.</text>
</comment>
<evidence type="ECO:0000256" key="2">
    <source>
        <dbReference type="ARBA" id="ARBA00010991"/>
    </source>
</evidence>
<evidence type="ECO:0000256" key="4">
    <source>
        <dbReference type="ARBA" id="ARBA00023204"/>
    </source>
</evidence>
<dbReference type="PANTHER" id="PTHR10870">
    <property type="entry name" value="CELL CYCLE CHECKPOINT PROTEIN RAD1"/>
    <property type="match status" value="1"/>
</dbReference>
<evidence type="ECO:0008006" key="8">
    <source>
        <dbReference type="Google" id="ProtNLM"/>
    </source>
</evidence>
<evidence type="ECO:0000313" key="7">
    <source>
        <dbReference type="Proteomes" id="UP000326396"/>
    </source>
</evidence>
<keyword evidence="3" id="KW-0227">DNA damage</keyword>
<gene>
    <name evidence="6" type="ORF">E3N88_31015</name>
</gene>
<dbReference type="Gene3D" id="3.70.10.10">
    <property type="match status" value="1"/>
</dbReference>
<dbReference type="GO" id="GO:0000077">
    <property type="term" value="P:DNA damage checkpoint signaling"/>
    <property type="evidence" value="ECO:0007669"/>
    <property type="project" value="InterPro"/>
</dbReference>
<dbReference type="InterPro" id="IPR003021">
    <property type="entry name" value="Rad1_Rec1_Rad17"/>
</dbReference>
<reference evidence="6 7" key="1">
    <citation type="submission" date="2019-05" db="EMBL/GenBank/DDBJ databases">
        <title>Mikania micrantha, genome provides insights into the molecular mechanism of rapid growth.</title>
        <authorList>
            <person name="Liu B."/>
        </authorList>
    </citation>
    <scope>NUCLEOTIDE SEQUENCE [LARGE SCALE GENOMIC DNA]</scope>
    <source>
        <strain evidence="6">NLD-2019</strain>
        <tissue evidence="6">Leaf</tissue>
    </source>
</reference>
<name>A0A5N6MN74_9ASTR</name>
<organism evidence="6 7">
    <name type="scientific">Mikania micrantha</name>
    <name type="common">bitter vine</name>
    <dbReference type="NCBI Taxonomy" id="192012"/>
    <lineage>
        <taxon>Eukaryota</taxon>
        <taxon>Viridiplantae</taxon>
        <taxon>Streptophyta</taxon>
        <taxon>Embryophyta</taxon>
        <taxon>Tracheophyta</taxon>
        <taxon>Spermatophyta</taxon>
        <taxon>Magnoliopsida</taxon>
        <taxon>eudicotyledons</taxon>
        <taxon>Gunneridae</taxon>
        <taxon>Pentapetalae</taxon>
        <taxon>asterids</taxon>
        <taxon>campanulids</taxon>
        <taxon>Asterales</taxon>
        <taxon>Asteraceae</taxon>
        <taxon>Asteroideae</taxon>
        <taxon>Heliantheae alliance</taxon>
        <taxon>Eupatorieae</taxon>
        <taxon>Mikania</taxon>
    </lineage>
</organism>
<comment type="subcellular location">
    <subcellularLocation>
        <location evidence="1">Nucleus</location>
    </subcellularLocation>
</comment>
<dbReference type="AlphaFoldDB" id="A0A5N6MN74"/>
<dbReference type="GO" id="GO:0006281">
    <property type="term" value="P:DNA repair"/>
    <property type="evidence" value="ECO:0007669"/>
    <property type="project" value="UniProtKB-KW"/>
</dbReference>
<evidence type="ECO:0000256" key="3">
    <source>
        <dbReference type="ARBA" id="ARBA00022763"/>
    </source>
</evidence>
<protein>
    <recommendedName>
        <fullName evidence="8">Cell cycle checkpoint protein RAD1</fullName>
    </recommendedName>
</protein>
<evidence type="ECO:0000313" key="6">
    <source>
        <dbReference type="EMBL" id="KAD3641791.1"/>
    </source>
</evidence>
<sequence length="200" mass="22334">MTSSAVETESPDLVCELDNVQGVVDALTSVRWKRHQDAVLELSEHGIVLIVEDTGCLQAKVYLQRELFVRYDYSAHARPRFGVSLGLFVDCLSTFCVPGHSGTIEFQYPGPDMQLLLKYKYKFLRATTSNIPSSVIKDNRGSKLTIGRGGMLKVQHLVSVAKPSNTHPHIDSVGYQPPSRIAYIEFFVKPQVDEENAYDS</sequence>
<evidence type="ECO:0000256" key="5">
    <source>
        <dbReference type="ARBA" id="ARBA00023242"/>
    </source>
</evidence>
<comment type="similarity">
    <text evidence="2">Belongs to the rad1 family.</text>
</comment>
<dbReference type="GO" id="GO:0030896">
    <property type="term" value="C:checkpoint clamp complex"/>
    <property type="evidence" value="ECO:0007669"/>
    <property type="project" value="TreeGrafter"/>
</dbReference>
<dbReference type="Proteomes" id="UP000326396">
    <property type="component" value="Linkage Group LG5"/>
</dbReference>
<proteinExistence type="inferred from homology"/>
<evidence type="ECO:0000256" key="1">
    <source>
        <dbReference type="ARBA" id="ARBA00004123"/>
    </source>
</evidence>
<accession>A0A5N6MN74</accession>
<keyword evidence="7" id="KW-1185">Reference proteome</keyword>
<keyword evidence="5" id="KW-0539">Nucleus</keyword>
<keyword evidence="4" id="KW-0234">DNA repair</keyword>
<dbReference type="EMBL" id="SZYD01000015">
    <property type="protein sequence ID" value="KAD3641791.1"/>
    <property type="molecule type" value="Genomic_DNA"/>
</dbReference>
<dbReference type="Pfam" id="PF02144">
    <property type="entry name" value="Rad1"/>
    <property type="match status" value="1"/>
</dbReference>
<dbReference type="OrthoDB" id="337581at2759"/>